<proteinExistence type="predicted"/>
<comment type="caution">
    <text evidence="1">The sequence shown here is derived from an EMBL/GenBank/DDBJ whole genome shotgun (WGS) entry which is preliminary data.</text>
</comment>
<reference evidence="1 2" key="1">
    <citation type="submission" date="2018-10" db="EMBL/GenBank/DDBJ databases">
        <title>Draft genome of Cortibacter populi DSM10536.</title>
        <authorList>
            <person name="Bernier A.-M."/>
            <person name="Bernard K."/>
        </authorList>
    </citation>
    <scope>NUCLEOTIDE SEQUENCE [LARGE SCALE GENOMIC DNA]</scope>
    <source>
        <strain evidence="1 2">DSM 105136</strain>
    </source>
</reference>
<evidence type="ECO:0000313" key="1">
    <source>
        <dbReference type="EMBL" id="RMX05648.1"/>
    </source>
</evidence>
<dbReference type="OrthoDB" id="6380574at2"/>
<dbReference type="Gene3D" id="3.30.70.2650">
    <property type="match status" value="1"/>
</dbReference>
<organism evidence="1 2">
    <name type="scientific">Corticibacter populi</name>
    <dbReference type="NCBI Taxonomy" id="1550736"/>
    <lineage>
        <taxon>Bacteria</taxon>
        <taxon>Pseudomonadati</taxon>
        <taxon>Pseudomonadota</taxon>
        <taxon>Betaproteobacteria</taxon>
        <taxon>Burkholderiales</taxon>
        <taxon>Comamonadaceae</taxon>
        <taxon>Corticibacter</taxon>
    </lineage>
</organism>
<dbReference type="RefSeq" id="WP_122229108.1">
    <property type="nucleotide sequence ID" value="NZ_RDQO01000003.1"/>
</dbReference>
<keyword evidence="2" id="KW-1185">Reference proteome</keyword>
<dbReference type="Proteomes" id="UP000278006">
    <property type="component" value="Unassembled WGS sequence"/>
</dbReference>
<gene>
    <name evidence="1" type="ORF">D8I35_10645</name>
</gene>
<dbReference type="InterPro" id="IPR036388">
    <property type="entry name" value="WH-like_DNA-bd_sf"/>
</dbReference>
<dbReference type="AlphaFoldDB" id="A0A3M6QRH0"/>
<accession>A0A3M6QRH0</accession>
<sequence length="277" mass="30964">MEDAANYRAPDLILDLLATNGRALTTAQLIRAGALMGIQGNAVKVALHRLVACGKVVVQARARYRANLKDNVLLAHLVGWYQREEQLRPWAGEWLFVHDDGVPRADKTAWRRHELAMRLGGYARLSGSLWLRPDNRLESFAQGRLGLLALGMHVKALALHVDQWQPPSGLALAELWQSRARDRRYAALLKSIEASREAILSGLPLAEAARQTLLLGRSIISELAMDPLLPPELHPPDMHAELYARTRAYQLMSIRIWRRWLGSAQGASTRAHRGPAR</sequence>
<dbReference type="Gene3D" id="1.10.10.10">
    <property type="entry name" value="Winged helix-like DNA-binding domain superfamily/Winged helix DNA-binding domain"/>
    <property type="match status" value="1"/>
</dbReference>
<dbReference type="EMBL" id="RDQO01000003">
    <property type="protein sequence ID" value="RMX05648.1"/>
    <property type="molecule type" value="Genomic_DNA"/>
</dbReference>
<name>A0A3M6QRH0_9BURK</name>
<dbReference type="PANTHER" id="PTHR30319:SF1">
    <property type="entry name" value="TRANSCRIPTIONAL REPRESSOR PAAX"/>
    <property type="match status" value="1"/>
</dbReference>
<dbReference type="PANTHER" id="PTHR30319">
    <property type="entry name" value="PHENYLACETIC ACID REGULATOR-RELATED TRANSCRIPTIONAL REPRESSOR"/>
    <property type="match status" value="1"/>
</dbReference>
<dbReference type="GO" id="GO:0006351">
    <property type="term" value="P:DNA-templated transcription"/>
    <property type="evidence" value="ECO:0007669"/>
    <property type="project" value="TreeGrafter"/>
</dbReference>
<protein>
    <submittedName>
        <fullName evidence="1">PaaX family transcriptional regulator</fullName>
    </submittedName>
</protein>
<evidence type="ECO:0000313" key="2">
    <source>
        <dbReference type="Proteomes" id="UP000278006"/>
    </source>
</evidence>